<sequence length="48" mass="5576">MAKSVLPNNVISFVCLNRSHQSNTLLFRQSYEMDQVQRNCITVLLHLL</sequence>
<proteinExistence type="predicted"/>
<name>A0A0E9WNW9_ANGAN</name>
<evidence type="ECO:0000313" key="1">
    <source>
        <dbReference type="EMBL" id="JAH91163.1"/>
    </source>
</evidence>
<dbReference type="EMBL" id="GBXM01017414">
    <property type="protein sequence ID" value="JAH91163.1"/>
    <property type="molecule type" value="Transcribed_RNA"/>
</dbReference>
<accession>A0A0E9WNW9</accession>
<protein>
    <submittedName>
        <fullName evidence="1">Uncharacterized protein</fullName>
    </submittedName>
</protein>
<reference evidence="1" key="1">
    <citation type="submission" date="2014-11" db="EMBL/GenBank/DDBJ databases">
        <authorList>
            <person name="Amaro Gonzalez C."/>
        </authorList>
    </citation>
    <scope>NUCLEOTIDE SEQUENCE</scope>
</reference>
<organism evidence="1">
    <name type="scientific">Anguilla anguilla</name>
    <name type="common">European freshwater eel</name>
    <name type="synonym">Muraena anguilla</name>
    <dbReference type="NCBI Taxonomy" id="7936"/>
    <lineage>
        <taxon>Eukaryota</taxon>
        <taxon>Metazoa</taxon>
        <taxon>Chordata</taxon>
        <taxon>Craniata</taxon>
        <taxon>Vertebrata</taxon>
        <taxon>Euteleostomi</taxon>
        <taxon>Actinopterygii</taxon>
        <taxon>Neopterygii</taxon>
        <taxon>Teleostei</taxon>
        <taxon>Anguilliformes</taxon>
        <taxon>Anguillidae</taxon>
        <taxon>Anguilla</taxon>
    </lineage>
</organism>
<reference evidence="1" key="2">
    <citation type="journal article" date="2015" name="Fish Shellfish Immunol.">
        <title>Early steps in the European eel (Anguilla anguilla)-Vibrio vulnificus interaction in the gills: Role of the RtxA13 toxin.</title>
        <authorList>
            <person name="Callol A."/>
            <person name="Pajuelo D."/>
            <person name="Ebbesson L."/>
            <person name="Teles M."/>
            <person name="MacKenzie S."/>
            <person name="Amaro C."/>
        </authorList>
    </citation>
    <scope>NUCLEOTIDE SEQUENCE</scope>
</reference>
<dbReference type="AlphaFoldDB" id="A0A0E9WNW9"/>